<sequence length="217" mass="23623">MSSIDYGYWAEAARDFTKRMLSWGPANQVQSSDALYIPLLQRMGANMIGRTFMMHRDNVMSPVAERLEIARVAMSLTTGNCSEHASVAFCFCVANDVYPVEVWGYDHGSANHQIAVLGRAPGRVTTTRPDGHTTSAEAASYVTNPWGSHPGDSSWISDAWANAAYPSSDLKSREPSLSAGKIVSFQLQAAYTVADPAMQAKAEQLIRANGFSPRPMN</sequence>
<gene>
    <name evidence="1" type="ORF">Rmf_36020</name>
</gene>
<proteinExistence type="predicted"/>
<dbReference type="EMBL" id="AP025637">
    <property type="protein sequence ID" value="BDG73673.1"/>
    <property type="molecule type" value="Genomic_DNA"/>
</dbReference>
<accession>A0ABN6P6R3</accession>
<keyword evidence="2" id="KW-1185">Reference proteome</keyword>
<evidence type="ECO:0000313" key="2">
    <source>
        <dbReference type="Proteomes" id="UP000831327"/>
    </source>
</evidence>
<protein>
    <submittedName>
        <fullName evidence="1">Uncharacterized protein</fullName>
    </submittedName>
</protein>
<evidence type="ECO:0000313" key="1">
    <source>
        <dbReference type="EMBL" id="BDG73673.1"/>
    </source>
</evidence>
<organism evidence="1 2">
    <name type="scientific">Roseomonas fluvialis</name>
    <dbReference type="NCBI Taxonomy" id="1750527"/>
    <lineage>
        <taxon>Bacteria</taxon>
        <taxon>Pseudomonadati</taxon>
        <taxon>Pseudomonadota</taxon>
        <taxon>Alphaproteobacteria</taxon>
        <taxon>Acetobacterales</taxon>
        <taxon>Roseomonadaceae</taxon>
        <taxon>Roseomonas</taxon>
    </lineage>
</organism>
<name>A0ABN6P6R3_9PROT</name>
<dbReference type="RefSeq" id="WP_244407888.1">
    <property type="nucleotide sequence ID" value="NZ_AP025637.1"/>
</dbReference>
<reference evidence="1 2" key="1">
    <citation type="journal article" date="2016" name="Microbes Environ.">
        <title>Phylogenetically diverse aerobic anoxygenic phototrophic bacteria isolated from epilithic biofilms in Tama river, Japan.</title>
        <authorList>
            <person name="Hirose S."/>
            <person name="Matsuura K."/>
            <person name="Haruta S."/>
        </authorList>
    </citation>
    <scope>NUCLEOTIDE SEQUENCE [LARGE SCALE GENOMIC DNA]</scope>
    <source>
        <strain evidence="1 2">S08</strain>
    </source>
</reference>
<dbReference type="Proteomes" id="UP000831327">
    <property type="component" value="Chromosome"/>
</dbReference>